<dbReference type="AlphaFoldDB" id="A0A6C0DWG9"/>
<reference evidence="1" key="1">
    <citation type="journal article" date="2020" name="Nature">
        <title>Giant virus diversity and host interactions through global metagenomics.</title>
        <authorList>
            <person name="Schulz F."/>
            <person name="Roux S."/>
            <person name="Paez-Espino D."/>
            <person name="Jungbluth S."/>
            <person name="Walsh D.A."/>
            <person name="Denef V.J."/>
            <person name="McMahon K.D."/>
            <person name="Konstantinidis K.T."/>
            <person name="Eloe-Fadrosh E.A."/>
            <person name="Kyrpides N.C."/>
            <person name="Woyke T."/>
        </authorList>
    </citation>
    <scope>NUCLEOTIDE SEQUENCE</scope>
    <source>
        <strain evidence="1">GVMAG-M-3300023174-68</strain>
    </source>
</reference>
<evidence type="ECO:0000313" key="1">
    <source>
        <dbReference type="EMBL" id="QHT20670.1"/>
    </source>
</evidence>
<protein>
    <submittedName>
        <fullName evidence="1">Uncharacterized protein</fullName>
    </submittedName>
</protein>
<proteinExistence type="predicted"/>
<accession>A0A6C0DWG9</accession>
<organism evidence="1">
    <name type="scientific">viral metagenome</name>
    <dbReference type="NCBI Taxonomy" id="1070528"/>
    <lineage>
        <taxon>unclassified sequences</taxon>
        <taxon>metagenomes</taxon>
        <taxon>organismal metagenomes</taxon>
    </lineage>
</organism>
<name>A0A6C0DWG9_9ZZZZ</name>
<dbReference type="EMBL" id="MN739680">
    <property type="protein sequence ID" value="QHT20670.1"/>
    <property type="molecule type" value="Genomic_DNA"/>
</dbReference>
<sequence>MPKYVMSDGRAFTNWTTNCSLIKNIQSKYGIQDSHGLRNFLQQNADKVKADFSSCTVTEDCKFCPVCKEAIDYRPKGN</sequence>